<reference evidence="4" key="1">
    <citation type="submission" date="2020-01" db="EMBL/GenBank/DDBJ databases">
        <authorList>
            <person name="Meier V. D."/>
            <person name="Meier V D."/>
        </authorList>
    </citation>
    <scope>NUCLEOTIDE SEQUENCE</scope>
    <source>
        <strain evidence="4">HLG_WM_MAG_08</strain>
    </source>
</reference>
<dbReference type="InterPro" id="IPR036873">
    <property type="entry name" value="Rhodanese-like_dom_sf"/>
</dbReference>
<feature type="signal peptide" evidence="2">
    <location>
        <begin position="1"/>
        <end position="23"/>
    </location>
</feature>
<feature type="domain" description="Rhodanese" evidence="3">
    <location>
        <begin position="100"/>
        <end position="185"/>
    </location>
</feature>
<proteinExistence type="predicted"/>
<keyword evidence="2" id="KW-0732">Signal</keyword>
<dbReference type="Gene3D" id="3.40.250.10">
    <property type="entry name" value="Rhodanese-like domain"/>
    <property type="match status" value="1"/>
</dbReference>
<dbReference type="SMART" id="SM00450">
    <property type="entry name" value="RHOD"/>
    <property type="match status" value="1"/>
</dbReference>
<accession>A0A6S6STM0</accession>
<dbReference type="InterPro" id="IPR001763">
    <property type="entry name" value="Rhodanese-like_dom"/>
</dbReference>
<dbReference type="SUPFAM" id="SSF52821">
    <property type="entry name" value="Rhodanese/Cell cycle control phosphatase"/>
    <property type="match status" value="1"/>
</dbReference>
<dbReference type="PANTHER" id="PTHR44086:SF10">
    <property type="entry name" value="THIOSULFATE SULFURTRANSFERASE_RHODANESE-LIKE DOMAIN-CONTAINING PROTEIN 3"/>
    <property type="match status" value="1"/>
</dbReference>
<dbReference type="AlphaFoldDB" id="A0A6S6STM0"/>
<evidence type="ECO:0000259" key="3">
    <source>
        <dbReference type="PROSITE" id="PS50206"/>
    </source>
</evidence>
<organism evidence="4">
    <name type="scientific">uncultured Thiotrichaceae bacterium</name>
    <dbReference type="NCBI Taxonomy" id="298394"/>
    <lineage>
        <taxon>Bacteria</taxon>
        <taxon>Pseudomonadati</taxon>
        <taxon>Pseudomonadota</taxon>
        <taxon>Gammaproteobacteria</taxon>
        <taxon>Thiotrichales</taxon>
        <taxon>Thiotrichaceae</taxon>
        <taxon>environmental samples</taxon>
    </lineage>
</organism>
<gene>
    <name evidence="4" type="ORF">HELGO_WM42132</name>
</gene>
<dbReference type="GO" id="GO:0004792">
    <property type="term" value="F:thiosulfate-cyanide sulfurtransferase activity"/>
    <property type="evidence" value="ECO:0007669"/>
    <property type="project" value="TreeGrafter"/>
</dbReference>
<protein>
    <recommendedName>
        <fullName evidence="3">Rhodanese domain-containing protein</fullName>
    </recommendedName>
</protein>
<evidence type="ECO:0000256" key="2">
    <source>
        <dbReference type="SAM" id="SignalP"/>
    </source>
</evidence>
<dbReference type="PANTHER" id="PTHR44086">
    <property type="entry name" value="THIOSULFATE SULFURTRANSFERASE RDL2, MITOCHONDRIAL-RELATED"/>
    <property type="match status" value="1"/>
</dbReference>
<evidence type="ECO:0000313" key="4">
    <source>
        <dbReference type="EMBL" id="CAA6813900.1"/>
    </source>
</evidence>
<evidence type="ECO:0000256" key="1">
    <source>
        <dbReference type="SAM" id="MobiDB-lite"/>
    </source>
</evidence>
<feature type="chain" id="PRO_5028229157" description="Rhodanese domain-containing protein" evidence="2">
    <location>
        <begin position="24"/>
        <end position="189"/>
    </location>
</feature>
<feature type="region of interest" description="Disordered" evidence="1">
    <location>
        <begin position="29"/>
        <end position="54"/>
    </location>
</feature>
<feature type="compositionally biased region" description="Low complexity" evidence="1">
    <location>
        <begin position="29"/>
        <end position="50"/>
    </location>
</feature>
<dbReference type="CDD" id="cd00158">
    <property type="entry name" value="RHOD"/>
    <property type="match status" value="1"/>
</dbReference>
<sequence>MKIINTLSIVTLFAVLNAGALQAGSHTTTEAEAEAVSETATEVESATTTETDAKDSEADRVVSETSMAITSQNDYIKGIMEKTTHIQAERLAEIMVEKGEANDIMFLDIRPRSEFAEKEGVPGVELNIPRNFLEVEAYEKLPELDAPIIIISSKGIRGGLAAHTLADMGYTNVRNLLGGLEAWEKLTAE</sequence>
<dbReference type="EMBL" id="CACVAV010000225">
    <property type="protein sequence ID" value="CAA6813900.1"/>
    <property type="molecule type" value="Genomic_DNA"/>
</dbReference>
<dbReference type="PROSITE" id="PS50206">
    <property type="entry name" value="RHODANESE_3"/>
    <property type="match status" value="1"/>
</dbReference>
<dbReference type="Pfam" id="PF00581">
    <property type="entry name" value="Rhodanese"/>
    <property type="match status" value="1"/>
</dbReference>
<name>A0A6S6STM0_9GAMM</name>